<organism evidence="2">
    <name type="scientific">marine metagenome</name>
    <dbReference type="NCBI Taxonomy" id="408172"/>
    <lineage>
        <taxon>unclassified sequences</taxon>
        <taxon>metagenomes</taxon>
        <taxon>ecological metagenomes</taxon>
    </lineage>
</organism>
<reference evidence="2" key="1">
    <citation type="submission" date="2018-05" db="EMBL/GenBank/DDBJ databases">
        <authorList>
            <person name="Lanie J.A."/>
            <person name="Ng W.-L."/>
            <person name="Kazmierczak K.M."/>
            <person name="Andrzejewski T.M."/>
            <person name="Davidsen T.M."/>
            <person name="Wayne K.J."/>
            <person name="Tettelin H."/>
            <person name="Glass J.I."/>
            <person name="Rusch D."/>
            <person name="Podicherti R."/>
            <person name="Tsui H.-C.T."/>
            <person name="Winkler M.E."/>
        </authorList>
    </citation>
    <scope>NUCLEOTIDE SEQUENCE</scope>
</reference>
<proteinExistence type="predicted"/>
<name>A0A381QBE1_9ZZZZ</name>
<dbReference type="AlphaFoldDB" id="A0A381QBE1"/>
<dbReference type="Pfam" id="PF13640">
    <property type="entry name" value="2OG-FeII_Oxy_3"/>
    <property type="match status" value="1"/>
</dbReference>
<feature type="domain" description="Fe2OG dioxygenase" evidence="1">
    <location>
        <begin position="93"/>
        <end position="191"/>
    </location>
</feature>
<gene>
    <name evidence="2" type="ORF">METZ01_LOCUS29490</name>
</gene>
<protein>
    <recommendedName>
        <fullName evidence="1">Fe2OG dioxygenase domain-containing protein</fullName>
    </recommendedName>
</protein>
<dbReference type="InterPro" id="IPR044862">
    <property type="entry name" value="Pro_4_hyd_alph_FE2OG_OXY"/>
</dbReference>
<dbReference type="InterPro" id="IPR005123">
    <property type="entry name" value="Oxoglu/Fe-dep_dioxygenase_dom"/>
</dbReference>
<dbReference type="SUPFAM" id="SSF51197">
    <property type="entry name" value="Clavaminate synthase-like"/>
    <property type="match status" value="1"/>
</dbReference>
<dbReference type="Gene3D" id="2.60.120.620">
    <property type="entry name" value="q2cbj1_9rhob like domain"/>
    <property type="match status" value="1"/>
</dbReference>
<dbReference type="EMBL" id="UINC01001285">
    <property type="protein sequence ID" value="SUZ76636.1"/>
    <property type="molecule type" value="Genomic_DNA"/>
</dbReference>
<evidence type="ECO:0000259" key="1">
    <source>
        <dbReference type="PROSITE" id="PS51471"/>
    </source>
</evidence>
<accession>A0A381QBE1</accession>
<evidence type="ECO:0000313" key="2">
    <source>
        <dbReference type="EMBL" id="SUZ76636.1"/>
    </source>
</evidence>
<dbReference type="PROSITE" id="PS51471">
    <property type="entry name" value="FE2OG_OXY"/>
    <property type="match status" value="1"/>
</dbReference>
<sequence length="195" mass="23549">MSDARKPYFFKRNVFTDEECDKLWTYWNEDECFVEDDVTPDSPWYKYFRELRSRKHMFLEGKDPEELSWFENKIDGYVQQANKECFFLDVSFGLMSKQLMWYGKGDWFQPHDDTNHWDNNHYDRKITIIIQLCDSNEYDGGETLICCDDEIAQPKYQRERGSIFIFPTFATHSVNKITKGERKAFICWYIGPKLR</sequence>